<sequence>MPPIPLPPADPRHHTLPSSSSTLPLPVPPWWLRGSGSWAGHAQTIWTALYAKPYSGTHPTYRRERWLTPDQDFIDIDWLDTGTDNPNTANVVNTTNSHRPLLVAFHGLEGSSQSHYALAMADWCAQNHWAYAVPHFRSCSGEINRAPRFYHMGDYSEIDWILQRMRKRHPGPVFAMGSSLGGNALVRWAQEAQTQAQQTVNAIASVCTPLDLVANAVNMDRGFCRWAYTGMFLRSMKKKVIIKHRQYPGLFDMQATLQARSFAEFDAAFTAPVHGFKSNLDYWTRSSVKSRLDEICIPALILNTRNDPFIPQDCLPQALHNKYLTCWFPQNGGHLGFTNGRFPGHMQAFTQAIGTYFSAHL</sequence>
<feature type="region of interest" description="Disordered" evidence="3">
    <location>
        <begin position="1"/>
        <end position="21"/>
    </location>
</feature>
<gene>
    <name evidence="5" type="ORF">CUZ56_01069</name>
</gene>
<dbReference type="InterPro" id="IPR050960">
    <property type="entry name" value="AB_hydrolase_4_sf"/>
</dbReference>
<dbReference type="SUPFAM" id="SSF53474">
    <property type="entry name" value="alpha/beta-Hydrolases"/>
    <property type="match status" value="1"/>
</dbReference>
<feature type="active site" description="Charge relay system" evidence="2">
    <location>
        <position position="179"/>
    </location>
</feature>
<dbReference type="EMBL" id="PQSP01000002">
    <property type="protein sequence ID" value="RUS67129.1"/>
    <property type="molecule type" value="Genomic_DNA"/>
</dbReference>
<evidence type="ECO:0000256" key="1">
    <source>
        <dbReference type="ARBA" id="ARBA00010884"/>
    </source>
</evidence>
<name>A0A433SEE2_9BURK</name>
<dbReference type="Proteomes" id="UP000286947">
    <property type="component" value="Unassembled WGS sequence"/>
</dbReference>
<feature type="active site" description="Charge relay system" evidence="2">
    <location>
        <position position="307"/>
    </location>
</feature>
<dbReference type="OrthoDB" id="332676at2"/>
<dbReference type="Gene3D" id="3.40.50.1820">
    <property type="entry name" value="alpha/beta hydrolase"/>
    <property type="match status" value="1"/>
</dbReference>
<dbReference type="InterPro" id="IPR012020">
    <property type="entry name" value="ABHD4"/>
</dbReference>
<reference evidence="5 6" key="1">
    <citation type="submission" date="2018-01" db="EMBL/GenBank/DDBJ databases">
        <title>Saezia sanguinis gen. nov., sp. nov., in the order Burkholderiales isolated from human blood.</title>
        <authorList>
            <person name="Medina-Pascual M.J."/>
            <person name="Valdezate S."/>
            <person name="Monzon S."/>
            <person name="Cuesta I."/>
            <person name="Carrasco G."/>
            <person name="Villalon P."/>
            <person name="Saez-Nieto J.A."/>
        </authorList>
    </citation>
    <scope>NUCLEOTIDE SEQUENCE [LARGE SCALE GENOMIC DNA]</scope>
    <source>
        <strain evidence="5 6">CNM695-12</strain>
    </source>
</reference>
<evidence type="ECO:0000313" key="6">
    <source>
        <dbReference type="Proteomes" id="UP000286947"/>
    </source>
</evidence>
<dbReference type="Pfam" id="PF00561">
    <property type="entry name" value="Abhydrolase_1"/>
    <property type="match status" value="1"/>
</dbReference>
<keyword evidence="6" id="KW-1185">Reference proteome</keyword>
<comment type="caution">
    <text evidence="5">The sequence shown here is derived from an EMBL/GenBank/DDBJ whole genome shotgun (WGS) entry which is preliminary data.</text>
</comment>
<dbReference type="GO" id="GO:0047372">
    <property type="term" value="F:monoacylglycerol lipase activity"/>
    <property type="evidence" value="ECO:0007669"/>
    <property type="project" value="TreeGrafter"/>
</dbReference>
<evidence type="ECO:0000259" key="4">
    <source>
        <dbReference type="Pfam" id="PF00561"/>
    </source>
</evidence>
<organism evidence="5 6">
    <name type="scientific">Saezia sanguinis</name>
    <dbReference type="NCBI Taxonomy" id="1965230"/>
    <lineage>
        <taxon>Bacteria</taxon>
        <taxon>Pseudomonadati</taxon>
        <taxon>Pseudomonadota</taxon>
        <taxon>Betaproteobacteria</taxon>
        <taxon>Burkholderiales</taxon>
        <taxon>Saeziaceae</taxon>
        <taxon>Saezia</taxon>
    </lineage>
</organism>
<comment type="similarity">
    <text evidence="1">Belongs to the AB hydrolase superfamily. AB hydrolase 4 family.</text>
</comment>
<dbReference type="AlphaFoldDB" id="A0A433SEE2"/>
<dbReference type="InterPro" id="IPR029058">
    <property type="entry name" value="AB_hydrolase_fold"/>
</dbReference>
<feature type="active site" description="Charge relay system" evidence="2">
    <location>
        <position position="334"/>
    </location>
</feature>
<dbReference type="PANTHER" id="PTHR10794:SF94">
    <property type="entry name" value="ESTERASE YHET-RELATED"/>
    <property type="match status" value="1"/>
</dbReference>
<evidence type="ECO:0000256" key="2">
    <source>
        <dbReference type="PIRSR" id="PIRSR005211-1"/>
    </source>
</evidence>
<dbReference type="PANTHER" id="PTHR10794">
    <property type="entry name" value="ABHYDROLASE DOMAIN-CONTAINING PROTEIN"/>
    <property type="match status" value="1"/>
</dbReference>
<dbReference type="PIRSF" id="PIRSF005211">
    <property type="entry name" value="Ab_hydro_YheT"/>
    <property type="match status" value="1"/>
</dbReference>
<accession>A0A433SEE2</accession>
<feature type="domain" description="AB hydrolase-1" evidence="4">
    <location>
        <begin position="100"/>
        <end position="337"/>
    </location>
</feature>
<proteinExistence type="inferred from homology"/>
<dbReference type="GO" id="GO:0034338">
    <property type="term" value="F:short-chain carboxylesterase activity"/>
    <property type="evidence" value="ECO:0007669"/>
    <property type="project" value="TreeGrafter"/>
</dbReference>
<protein>
    <recommendedName>
        <fullName evidence="4">AB hydrolase-1 domain-containing protein</fullName>
    </recommendedName>
</protein>
<evidence type="ECO:0000256" key="3">
    <source>
        <dbReference type="SAM" id="MobiDB-lite"/>
    </source>
</evidence>
<evidence type="ECO:0000313" key="5">
    <source>
        <dbReference type="EMBL" id="RUS67129.1"/>
    </source>
</evidence>
<dbReference type="InterPro" id="IPR000073">
    <property type="entry name" value="AB_hydrolase_1"/>
</dbReference>